<reference evidence="2 3" key="2">
    <citation type="submission" date="2007-09" db="EMBL/GenBank/DDBJ databases">
        <title>Draft genome sequence of Clostridium bolteae (ATCC BAA-613).</title>
        <authorList>
            <person name="Sudarsanam P."/>
            <person name="Ley R."/>
            <person name="Guruge J."/>
            <person name="Turnbaugh P.J."/>
            <person name="Mahowald M."/>
            <person name="Liep D."/>
            <person name="Gordon J."/>
        </authorList>
    </citation>
    <scope>NUCLEOTIDE SEQUENCE [LARGE SCALE GENOMIC DNA]</scope>
    <source>
        <strain evidence="3">ATCC BAA-613 / DSM 15670 / CCUG 46953 / JCM 12243 / WAL 16351</strain>
    </source>
</reference>
<name>A8S4V5_ENTBW</name>
<dbReference type="EMBL" id="ABCC02000069">
    <property type="protein sequence ID" value="EDP12855.1"/>
    <property type="molecule type" value="Genomic_DNA"/>
</dbReference>
<feature type="compositionally biased region" description="Polar residues" evidence="1">
    <location>
        <begin position="8"/>
        <end position="23"/>
    </location>
</feature>
<evidence type="ECO:0000313" key="2">
    <source>
        <dbReference type="EMBL" id="EDP12855.1"/>
    </source>
</evidence>
<reference evidence="2 3" key="1">
    <citation type="submission" date="2007-08" db="EMBL/GenBank/DDBJ databases">
        <authorList>
            <person name="Fulton L."/>
            <person name="Clifton S."/>
            <person name="Fulton B."/>
            <person name="Xu J."/>
            <person name="Minx P."/>
            <person name="Pepin K.H."/>
            <person name="Johnson M."/>
            <person name="Thiruvilangam P."/>
            <person name="Bhonagiri V."/>
            <person name="Nash W.E."/>
            <person name="Mardis E.R."/>
            <person name="Wilson R.K."/>
        </authorList>
    </citation>
    <scope>NUCLEOTIDE SEQUENCE [LARGE SCALE GENOMIC DNA]</scope>
    <source>
        <strain evidence="3">ATCC BAA-613 / DSM 15670 / CCUG 46953 / JCM 12243 / WAL 16351</strain>
    </source>
</reference>
<accession>A8S4V5</accession>
<dbReference type="PaxDb" id="411902-CLOBOL_07087"/>
<sequence>MFTGKGGSCSNTRYPPNHQIQDTPNQLEDKVLKTAAMFFGQDLLPYLGVRGRITGLVPTEQIHLELRRMEEDFNYMMEDGSLRHLEFESDSITSRDLRRFREYEAYLSLIYNCPVITTVLCTSHVRRIKQELVTGINVYRIQVIRIKDRNADKN</sequence>
<gene>
    <name evidence="2" type="ORF">CLOBOL_07087</name>
</gene>
<evidence type="ECO:0000313" key="3">
    <source>
        <dbReference type="Proteomes" id="UP000005396"/>
    </source>
</evidence>
<dbReference type="eggNOG" id="COG5464">
    <property type="taxonomic scope" value="Bacteria"/>
</dbReference>
<proteinExistence type="predicted"/>
<protein>
    <submittedName>
        <fullName evidence="2">Uncharacterized protein</fullName>
    </submittedName>
</protein>
<organism evidence="2 3">
    <name type="scientific">Enterocloster bolteae (strain ATCC BAA-613 / DSM 15670 / CCUG 46953 / JCM 12243 / WAL 16351)</name>
    <name type="common">Clostridium bolteae</name>
    <dbReference type="NCBI Taxonomy" id="411902"/>
    <lineage>
        <taxon>Bacteria</taxon>
        <taxon>Bacillati</taxon>
        <taxon>Bacillota</taxon>
        <taxon>Clostridia</taxon>
        <taxon>Lachnospirales</taxon>
        <taxon>Lachnospiraceae</taxon>
        <taxon>Enterocloster</taxon>
    </lineage>
</organism>
<feature type="region of interest" description="Disordered" evidence="1">
    <location>
        <begin position="1"/>
        <end position="23"/>
    </location>
</feature>
<dbReference type="HOGENOM" id="CLU_1701159_0_0_9"/>
<evidence type="ECO:0000256" key="1">
    <source>
        <dbReference type="SAM" id="MobiDB-lite"/>
    </source>
</evidence>
<dbReference type="Proteomes" id="UP000005396">
    <property type="component" value="Unassembled WGS sequence"/>
</dbReference>
<dbReference type="AlphaFoldDB" id="A8S4V5"/>
<comment type="caution">
    <text evidence="2">The sequence shown here is derived from an EMBL/GenBank/DDBJ whole genome shotgun (WGS) entry which is preliminary data.</text>
</comment>